<gene>
    <name evidence="1" type="ORF">CLUMA_CG017321</name>
</gene>
<dbReference type="AlphaFoldDB" id="A0A1J1IVJ8"/>
<dbReference type="EMBL" id="CVRI01000062">
    <property type="protein sequence ID" value="CRL04199.1"/>
    <property type="molecule type" value="Genomic_DNA"/>
</dbReference>
<accession>A0A1J1IVJ8</accession>
<proteinExistence type="predicted"/>
<sequence>MSASSWELIKLEFNKDSHKPIPDLITQQANKSERNLNFKNNSHLEHVMRMESHAWSMCLLKLKQAYSSRVQMQQEK</sequence>
<keyword evidence="2" id="KW-1185">Reference proteome</keyword>
<evidence type="ECO:0000313" key="2">
    <source>
        <dbReference type="Proteomes" id="UP000183832"/>
    </source>
</evidence>
<protein>
    <submittedName>
        <fullName evidence="1">CLUMA_CG017321, isoform A</fullName>
    </submittedName>
</protein>
<dbReference type="Proteomes" id="UP000183832">
    <property type="component" value="Unassembled WGS sequence"/>
</dbReference>
<evidence type="ECO:0000313" key="1">
    <source>
        <dbReference type="EMBL" id="CRL04199.1"/>
    </source>
</evidence>
<reference evidence="1 2" key="1">
    <citation type="submission" date="2015-04" db="EMBL/GenBank/DDBJ databases">
        <authorList>
            <person name="Syromyatnikov M.Y."/>
            <person name="Popov V.N."/>
        </authorList>
    </citation>
    <scope>NUCLEOTIDE SEQUENCE [LARGE SCALE GENOMIC DNA]</scope>
</reference>
<organism evidence="1 2">
    <name type="scientific">Clunio marinus</name>
    <dbReference type="NCBI Taxonomy" id="568069"/>
    <lineage>
        <taxon>Eukaryota</taxon>
        <taxon>Metazoa</taxon>
        <taxon>Ecdysozoa</taxon>
        <taxon>Arthropoda</taxon>
        <taxon>Hexapoda</taxon>
        <taxon>Insecta</taxon>
        <taxon>Pterygota</taxon>
        <taxon>Neoptera</taxon>
        <taxon>Endopterygota</taxon>
        <taxon>Diptera</taxon>
        <taxon>Nematocera</taxon>
        <taxon>Chironomoidea</taxon>
        <taxon>Chironomidae</taxon>
        <taxon>Clunio</taxon>
    </lineage>
</organism>
<name>A0A1J1IVJ8_9DIPT</name>